<comment type="pathway">
    <text evidence="3 8">Metabolic intermediate biosynthesis; chorismate biosynthesis; chorismate from D-erythrose 4-phosphate and phosphoenolpyruvate: step 3/7.</text>
</comment>
<feature type="binding site" evidence="8 10">
    <location>
        <begin position="117"/>
        <end position="118"/>
    </location>
    <ligand>
        <name>substrate</name>
    </ligand>
</feature>
<dbReference type="STRING" id="572477.Alvin_1908"/>
<dbReference type="SUPFAM" id="SSF52304">
    <property type="entry name" value="Type II 3-dehydroquinate dehydratase"/>
    <property type="match status" value="1"/>
</dbReference>
<keyword evidence="8" id="KW-0028">Amino-acid biosynthesis</keyword>
<keyword evidence="8" id="KW-0057">Aromatic amino acid biosynthesis</keyword>
<dbReference type="KEGG" id="alv:Alvin_1908"/>
<dbReference type="Gene3D" id="3.40.50.9100">
    <property type="entry name" value="Dehydroquinase, class II"/>
    <property type="match status" value="1"/>
</dbReference>
<feature type="active site" description="Proton acceptor" evidence="8 9">
    <location>
        <position position="38"/>
    </location>
</feature>
<dbReference type="EMBL" id="CP001896">
    <property type="protein sequence ID" value="ADC62832.1"/>
    <property type="molecule type" value="Genomic_DNA"/>
</dbReference>
<dbReference type="PANTHER" id="PTHR21272">
    <property type="entry name" value="CATABOLIC 3-DEHYDROQUINASE"/>
    <property type="match status" value="1"/>
</dbReference>
<evidence type="ECO:0000256" key="1">
    <source>
        <dbReference type="ARBA" id="ARBA00001864"/>
    </source>
</evidence>
<feature type="active site" description="Proton donor" evidence="8 9">
    <location>
        <position position="116"/>
    </location>
</feature>
<proteinExistence type="inferred from homology"/>
<comment type="subunit">
    <text evidence="5 8">Homododecamer.</text>
</comment>
<evidence type="ECO:0000256" key="9">
    <source>
        <dbReference type="PIRSR" id="PIRSR001399-1"/>
    </source>
</evidence>
<dbReference type="Proteomes" id="UP000001441">
    <property type="component" value="Chromosome"/>
</dbReference>
<evidence type="ECO:0000256" key="3">
    <source>
        <dbReference type="ARBA" id="ARBA00004902"/>
    </source>
</evidence>
<dbReference type="NCBIfam" id="NF003805">
    <property type="entry name" value="PRK05395.1-2"/>
    <property type="match status" value="1"/>
</dbReference>
<dbReference type="GO" id="GO:0003855">
    <property type="term" value="F:3-dehydroquinate dehydratase activity"/>
    <property type="evidence" value="ECO:0007669"/>
    <property type="project" value="UniProtKB-UniRule"/>
</dbReference>
<feature type="binding site" evidence="8 10">
    <location>
        <position position="96"/>
    </location>
    <ligand>
        <name>substrate</name>
    </ligand>
</feature>
<dbReference type="NCBIfam" id="NF003804">
    <property type="entry name" value="PRK05395.1-1"/>
    <property type="match status" value="1"/>
</dbReference>
<reference evidence="12 13" key="1">
    <citation type="journal article" date="2011" name="Stand. Genomic Sci.">
        <title>Complete genome sequence of Allochromatium vinosum DSM 180(T).</title>
        <authorList>
            <person name="Weissgerber T."/>
            <person name="Zigann R."/>
            <person name="Bruce D."/>
            <person name="Chang Y.J."/>
            <person name="Detter J.C."/>
            <person name="Han C."/>
            <person name="Hauser L."/>
            <person name="Jeffries C.D."/>
            <person name="Land M."/>
            <person name="Munk A.C."/>
            <person name="Tapia R."/>
            <person name="Dahl C."/>
        </authorList>
    </citation>
    <scope>NUCLEOTIDE SEQUENCE [LARGE SCALE GENOMIC DNA]</scope>
    <source>
        <strain evidence="13">ATCC 17899 / DSM 180 / NBRC 103801 / NCIMB 10441 / D</strain>
    </source>
</reference>
<evidence type="ECO:0000256" key="7">
    <source>
        <dbReference type="ARBA" id="ARBA00023239"/>
    </source>
</evidence>
<evidence type="ECO:0000256" key="8">
    <source>
        <dbReference type="HAMAP-Rule" id="MF_00169"/>
    </source>
</evidence>
<evidence type="ECO:0000313" key="12">
    <source>
        <dbReference type="EMBL" id="ADC62832.1"/>
    </source>
</evidence>
<keyword evidence="7 8" id="KW-0456">Lyase</keyword>
<evidence type="ECO:0000256" key="11">
    <source>
        <dbReference type="PIRSR" id="PIRSR001399-3"/>
    </source>
</evidence>
<dbReference type="InterPro" id="IPR001874">
    <property type="entry name" value="DHquinase_II"/>
</dbReference>
<evidence type="ECO:0000256" key="2">
    <source>
        <dbReference type="ARBA" id="ARBA00003924"/>
    </source>
</evidence>
<protein>
    <recommendedName>
        <fullName evidence="6 8">3-dehydroquinate dehydratase</fullName>
        <shortName evidence="8">3-dehydroquinase</shortName>
        <ecNumber evidence="6 8">4.2.1.10</ecNumber>
    </recommendedName>
    <alternativeName>
        <fullName evidence="8">Type II DHQase</fullName>
    </alternativeName>
</protein>
<feature type="site" description="Transition state stabilizer" evidence="8 11">
    <location>
        <position position="33"/>
    </location>
</feature>
<evidence type="ECO:0000256" key="10">
    <source>
        <dbReference type="PIRSR" id="PIRSR001399-2"/>
    </source>
</evidence>
<dbReference type="eggNOG" id="COG0757">
    <property type="taxonomic scope" value="Bacteria"/>
</dbReference>
<comment type="catalytic activity">
    <reaction evidence="1 8">
        <text>3-dehydroquinate = 3-dehydroshikimate + H2O</text>
        <dbReference type="Rhea" id="RHEA:21096"/>
        <dbReference type="ChEBI" id="CHEBI:15377"/>
        <dbReference type="ChEBI" id="CHEBI:16630"/>
        <dbReference type="ChEBI" id="CHEBI:32364"/>
        <dbReference type="EC" id="4.2.1.10"/>
    </reaction>
</comment>
<evidence type="ECO:0000256" key="4">
    <source>
        <dbReference type="ARBA" id="ARBA00011037"/>
    </source>
</evidence>
<dbReference type="GO" id="GO:0009073">
    <property type="term" value="P:aromatic amino acid family biosynthetic process"/>
    <property type="evidence" value="ECO:0007669"/>
    <property type="project" value="UniProtKB-KW"/>
</dbReference>
<accession>D3RUH3</accession>
<dbReference type="HOGENOM" id="CLU_090968_1_0_6"/>
<keyword evidence="13" id="KW-1185">Reference proteome</keyword>
<dbReference type="InterPro" id="IPR018509">
    <property type="entry name" value="DHquinase_II_CS"/>
</dbReference>
<dbReference type="CDD" id="cd00466">
    <property type="entry name" value="DHQase_II"/>
    <property type="match status" value="1"/>
</dbReference>
<evidence type="ECO:0000313" key="13">
    <source>
        <dbReference type="Proteomes" id="UP000001441"/>
    </source>
</evidence>
<dbReference type="PIRSF" id="PIRSF001399">
    <property type="entry name" value="DHquinase_II"/>
    <property type="match status" value="1"/>
</dbReference>
<dbReference type="PANTHER" id="PTHR21272:SF3">
    <property type="entry name" value="CATABOLIC 3-DEHYDROQUINASE"/>
    <property type="match status" value="1"/>
</dbReference>
<sequence>MTHILTSFGLQAVGAMASILVLNGPNLNLLGTREPGHYGRVTLADIERTLTAMAQDAGHELAFVQSNAEHVLIETIHQAGRDGVRFILINPAAFTHTSVALRDALLAVAIPFIEVHLSNVHAREPFRAHSYFSDIAVGVICGLGAEGYALALRAAFGRLDQNPTNENH</sequence>
<name>D3RUH3_ALLVD</name>
<feature type="binding site" evidence="8 10">
    <location>
        <position position="127"/>
    </location>
    <ligand>
        <name>substrate</name>
    </ligand>
</feature>
<dbReference type="AlphaFoldDB" id="D3RUH3"/>
<dbReference type="InterPro" id="IPR036441">
    <property type="entry name" value="DHquinase_II_sf"/>
</dbReference>
<organism evidence="12 13">
    <name type="scientific">Allochromatium vinosum (strain ATCC 17899 / DSM 180 / NBRC 103801 / NCIMB 10441 / D)</name>
    <name type="common">Chromatium vinosum</name>
    <dbReference type="NCBI Taxonomy" id="572477"/>
    <lineage>
        <taxon>Bacteria</taxon>
        <taxon>Pseudomonadati</taxon>
        <taxon>Pseudomonadota</taxon>
        <taxon>Gammaproteobacteria</taxon>
        <taxon>Chromatiales</taxon>
        <taxon>Chromatiaceae</taxon>
        <taxon>Allochromatium</taxon>
    </lineage>
</organism>
<dbReference type="PROSITE" id="PS01029">
    <property type="entry name" value="DEHYDROQUINASE_II"/>
    <property type="match status" value="1"/>
</dbReference>
<dbReference type="GO" id="GO:0009423">
    <property type="term" value="P:chorismate biosynthetic process"/>
    <property type="evidence" value="ECO:0007669"/>
    <property type="project" value="UniProtKB-UniRule"/>
</dbReference>
<evidence type="ECO:0000256" key="5">
    <source>
        <dbReference type="ARBA" id="ARBA00011193"/>
    </source>
</evidence>
<feature type="binding site" evidence="8 10">
    <location>
        <position position="90"/>
    </location>
    <ligand>
        <name>substrate</name>
    </ligand>
</feature>
<dbReference type="GO" id="GO:0008652">
    <property type="term" value="P:amino acid biosynthetic process"/>
    <property type="evidence" value="ECO:0007669"/>
    <property type="project" value="UniProtKB-KW"/>
</dbReference>
<evidence type="ECO:0000256" key="6">
    <source>
        <dbReference type="ARBA" id="ARBA00012060"/>
    </source>
</evidence>
<dbReference type="NCBIfam" id="NF003807">
    <property type="entry name" value="PRK05395.1-4"/>
    <property type="match status" value="1"/>
</dbReference>
<dbReference type="Pfam" id="PF01220">
    <property type="entry name" value="DHquinase_II"/>
    <property type="match status" value="1"/>
</dbReference>
<dbReference type="NCBIfam" id="NF003806">
    <property type="entry name" value="PRK05395.1-3"/>
    <property type="match status" value="1"/>
</dbReference>
<dbReference type="UniPathway" id="UPA00053">
    <property type="reaction ID" value="UER00086"/>
</dbReference>
<gene>
    <name evidence="8" type="primary">aroQ</name>
    <name evidence="12" type="ordered locus">Alvin_1908</name>
</gene>
<dbReference type="GO" id="GO:0019631">
    <property type="term" value="P:quinate catabolic process"/>
    <property type="evidence" value="ECO:0007669"/>
    <property type="project" value="TreeGrafter"/>
</dbReference>
<dbReference type="EC" id="4.2.1.10" evidence="6 8"/>
<feature type="binding site" evidence="8 10">
    <location>
        <position position="103"/>
    </location>
    <ligand>
        <name>substrate</name>
    </ligand>
</feature>
<dbReference type="HAMAP" id="MF_00169">
    <property type="entry name" value="AroQ"/>
    <property type="match status" value="1"/>
</dbReference>
<dbReference type="NCBIfam" id="TIGR01088">
    <property type="entry name" value="aroQ"/>
    <property type="match status" value="1"/>
</dbReference>
<comment type="function">
    <text evidence="2 8">Catalyzes a trans-dehydration via an enolate intermediate.</text>
</comment>
<comment type="similarity">
    <text evidence="4 8">Belongs to the type-II 3-dehydroquinase family.</text>
</comment>